<organism evidence="1 2">
    <name type="scientific">Pichia inconspicua</name>
    <dbReference type="NCBI Taxonomy" id="52247"/>
    <lineage>
        <taxon>Eukaryota</taxon>
        <taxon>Fungi</taxon>
        <taxon>Dikarya</taxon>
        <taxon>Ascomycota</taxon>
        <taxon>Saccharomycotina</taxon>
        <taxon>Pichiomycetes</taxon>
        <taxon>Pichiales</taxon>
        <taxon>Pichiaceae</taxon>
        <taxon>Pichia</taxon>
    </lineage>
</organism>
<proteinExistence type="predicted"/>
<dbReference type="EMBL" id="SELW01000677">
    <property type="protein sequence ID" value="TID13536.1"/>
    <property type="molecule type" value="Genomic_DNA"/>
</dbReference>
<protein>
    <submittedName>
        <fullName evidence="1">Uncharacterized protein</fullName>
    </submittedName>
</protein>
<keyword evidence="2" id="KW-1185">Reference proteome</keyword>
<sequence>MGLCLSCLEMKQSTEDDEHTSLLSDDKAKVVESELLTELRNRQLNAILNSTNDYMIDISTIKMLSTHSGENVHDNSDTQIDEDQDHEQDIFKVIPIPQSVITEEMEKQYKEFTSKFGENAVRRYLSIIDPNPDMKKFSVELQ</sequence>
<gene>
    <name evidence="1" type="ORF">CANINC_004894</name>
</gene>
<reference evidence="1 2" key="1">
    <citation type="journal article" date="2019" name="Front. Genet.">
        <title>Whole-Genome Sequencing of the Opportunistic Yeast Pathogen Candida inconspicua Uncovers Its Hybrid Origin.</title>
        <authorList>
            <person name="Mixao V."/>
            <person name="Hansen A.P."/>
            <person name="Saus E."/>
            <person name="Boekhout T."/>
            <person name="Lass-Florl C."/>
            <person name="Gabaldon T."/>
        </authorList>
    </citation>
    <scope>NUCLEOTIDE SEQUENCE [LARGE SCALE GENOMIC DNA]</scope>
    <source>
        <strain evidence="1 2">CBS 180</strain>
    </source>
</reference>
<comment type="caution">
    <text evidence="1">The sequence shown here is derived from an EMBL/GenBank/DDBJ whole genome shotgun (WGS) entry which is preliminary data.</text>
</comment>
<evidence type="ECO:0000313" key="2">
    <source>
        <dbReference type="Proteomes" id="UP000307173"/>
    </source>
</evidence>
<dbReference type="AlphaFoldDB" id="A0A4V4NF23"/>
<dbReference type="Proteomes" id="UP000307173">
    <property type="component" value="Unassembled WGS sequence"/>
</dbReference>
<accession>A0A4V4NF23</accession>
<evidence type="ECO:0000313" key="1">
    <source>
        <dbReference type="EMBL" id="TID13536.1"/>
    </source>
</evidence>
<name>A0A4V4NF23_9ASCO</name>
<dbReference type="OrthoDB" id="3995860at2759"/>